<dbReference type="RefSeq" id="WP_017486872.1">
    <property type="nucleotide sequence ID" value="NZ_JACHOS010000009.1"/>
</dbReference>
<protein>
    <submittedName>
        <fullName evidence="2">Uncharacterized protein</fullName>
    </submittedName>
</protein>
<evidence type="ECO:0000313" key="2">
    <source>
        <dbReference type="EMBL" id="MEN3227442.1"/>
    </source>
</evidence>
<proteinExistence type="predicted"/>
<dbReference type="Proteomes" id="UP001404845">
    <property type="component" value="Unassembled WGS sequence"/>
</dbReference>
<sequence length="102" mass="11257">MDKSRGQHESDRDSLRDFNANADRNGQDLGQDSPLDVARPADLQRALQEDPSWEAQVARTASGFDRRDSIAGGSVESVEATEAETPSENLRRISDPTFSPKR</sequence>
<name>A0ABU9Z834_9HYPH</name>
<reference evidence="2 3" key="1">
    <citation type="journal article" date="2023" name="PLoS ONE">
        <title>Complete genome assembly of Hawai'i environmental nontuberculous mycobacteria reveals unexpected co-isolation with methylobacteria.</title>
        <authorList>
            <person name="Hendrix J."/>
            <person name="Epperson L.E."/>
            <person name="Tong E.I."/>
            <person name="Chan Y.L."/>
            <person name="Hasan N.A."/>
            <person name="Dawrs S.N."/>
            <person name="Norton G.J."/>
            <person name="Virdi R."/>
            <person name="Crooks J.L."/>
            <person name="Chan E.D."/>
            <person name="Honda J.R."/>
            <person name="Strong M."/>
        </authorList>
    </citation>
    <scope>NUCLEOTIDE SEQUENCE [LARGE SCALE GENOMIC DNA]</scope>
    <source>
        <strain evidence="2 3">NJH_HI01</strain>
    </source>
</reference>
<gene>
    <name evidence="2" type="ORF">PUR21_07295</name>
</gene>
<dbReference type="EMBL" id="JAQYXL010000001">
    <property type="protein sequence ID" value="MEN3227442.1"/>
    <property type="molecule type" value="Genomic_DNA"/>
</dbReference>
<evidence type="ECO:0000313" key="3">
    <source>
        <dbReference type="Proteomes" id="UP001404845"/>
    </source>
</evidence>
<accession>A0ABU9Z834</accession>
<keyword evidence="3" id="KW-1185">Reference proteome</keyword>
<organism evidence="2 3">
    <name type="scientific">Methylorubrum rhodesianum</name>
    <dbReference type="NCBI Taxonomy" id="29427"/>
    <lineage>
        <taxon>Bacteria</taxon>
        <taxon>Pseudomonadati</taxon>
        <taxon>Pseudomonadota</taxon>
        <taxon>Alphaproteobacteria</taxon>
        <taxon>Hyphomicrobiales</taxon>
        <taxon>Methylobacteriaceae</taxon>
        <taxon>Methylorubrum</taxon>
    </lineage>
</organism>
<feature type="compositionally biased region" description="Basic and acidic residues" evidence="1">
    <location>
        <begin position="1"/>
        <end position="16"/>
    </location>
</feature>
<feature type="region of interest" description="Disordered" evidence="1">
    <location>
        <begin position="1"/>
        <end position="102"/>
    </location>
</feature>
<evidence type="ECO:0000256" key="1">
    <source>
        <dbReference type="SAM" id="MobiDB-lite"/>
    </source>
</evidence>
<comment type="caution">
    <text evidence="2">The sequence shown here is derived from an EMBL/GenBank/DDBJ whole genome shotgun (WGS) entry which is preliminary data.</text>
</comment>